<dbReference type="PANTHER" id="PTHR30075:SF2">
    <property type="entry name" value="GLYCINE--TRNA LIGASE, CHLOROPLASTIC_MITOCHONDRIAL 2"/>
    <property type="match status" value="1"/>
</dbReference>
<keyword evidence="4" id="KW-0547">Nucleotide-binding</keyword>
<evidence type="ECO:0000313" key="9">
    <source>
        <dbReference type="EMBL" id="GAH89115.1"/>
    </source>
</evidence>
<evidence type="ECO:0000256" key="7">
    <source>
        <dbReference type="ARBA" id="ARBA00023146"/>
    </source>
</evidence>
<dbReference type="PANTHER" id="PTHR30075">
    <property type="entry name" value="GLYCYL-TRNA SYNTHETASE"/>
    <property type="match status" value="1"/>
</dbReference>
<dbReference type="GO" id="GO:0006426">
    <property type="term" value="P:glycyl-tRNA aminoacylation"/>
    <property type="evidence" value="ECO:0007669"/>
    <property type="project" value="InterPro"/>
</dbReference>
<comment type="caution">
    <text evidence="9">The sequence shown here is derived from an EMBL/GenBank/DDBJ whole genome shotgun (WGS) entry which is preliminary data.</text>
</comment>
<evidence type="ECO:0000256" key="6">
    <source>
        <dbReference type="ARBA" id="ARBA00022917"/>
    </source>
</evidence>
<evidence type="ECO:0000256" key="1">
    <source>
        <dbReference type="ARBA" id="ARBA00008226"/>
    </source>
</evidence>
<reference evidence="9" key="1">
    <citation type="journal article" date="2014" name="Front. Microbiol.">
        <title>High frequency of phylogenetically diverse reductive dehalogenase-homologous genes in deep subseafloor sedimentary metagenomes.</title>
        <authorList>
            <person name="Kawai M."/>
            <person name="Futagami T."/>
            <person name="Toyoda A."/>
            <person name="Takaki Y."/>
            <person name="Nishi S."/>
            <person name="Hori S."/>
            <person name="Arai W."/>
            <person name="Tsubouchi T."/>
            <person name="Morono Y."/>
            <person name="Uchiyama I."/>
            <person name="Ito T."/>
            <person name="Fujiyama A."/>
            <person name="Inagaki F."/>
            <person name="Takami H."/>
        </authorList>
    </citation>
    <scope>NUCLEOTIDE SEQUENCE</scope>
    <source>
        <strain evidence="9">Expedition CK06-06</strain>
    </source>
</reference>
<dbReference type="InterPro" id="IPR006194">
    <property type="entry name" value="Gly-tRNA-synth_heterodimer"/>
</dbReference>
<dbReference type="EC" id="6.1.1.14" evidence="2"/>
<evidence type="ECO:0000256" key="5">
    <source>
        <dbReference type="ARBA" id="ARBA00022840"/>
    </source>
</evidence>
<evidence type="ECO:0000256" key="4">
    <source>
        <dbReference type="ARBA" id="ARBA00022741"/>
    </source>
</evidence>
<dbReference type="GO" id="GO:0004820">
    <property type="term" value="F:glycine-tRNA ligase activity"/>
    <property type="evidence" value="ECO:0007669"/>
    <property type="project" value="UniProtKB-EC"/>
</dbReference>
<dbReference type="InterPro" id="IPR015944">
    <property type="entry name" value="Gly-tRNA-synth_bsu"/>
</dbReference>
<dbReference type="AlphaFoldDB" id="X1K643"/>
<feature type="non-terminal residue" evidence="9">
    <location>
        <position position="1"/>
    </location>
</feature>
<keyword evidence="3" id="KW-0436">Ligase</keyword>
<protein>
    <recommendedName>
        <fullName evidence="2">glycine--tRNA ligase</fullName>
        <ecNumber evidence="2">6.1.1.14</ecNumber>
    </recommendedName>
</protein>
<keyword evidence="6" id="KW-0648">Protein biosynthesis</keyword>
<name>X1K643_9ZZZZ</name>
<evidence type="ECO:0000256" key="3">
    <source>
        <dbReference type="ARBA" id="ARBA00022598"/>
    </source>
</evidence>
<keyword evidence="5" id="KW-0067">ATP-binding</keyword>
<keyword evidence="7" id="KW-0030">Aminoacyl-tRNA synthetase</keyword>
<comment type="catalytic activity">
    <reaction evidence="8">
        <text>tRNA(Gly) + glycine + ATP = glycyl-tRNA(Gly) + AMP + diphosphate</text>
        <dbReference type="Rhea" id="RHEA:16013"/>
        <dbReference type="Rhea" id="RHEA-COMP:9664"/>
        <dbReference type="Rhea" id="RHEA-COMP:9683"/>
        <dbReference type="ChEBI" id="CHEBI:30616"/>
        <dbReference type="ChEBI" id="CHEBI:33019"/>
        <dbReference type="ChEBI" id="CHEBI:57305"/>
        <dbReference type="ChEBI" id="CHEBI:78442"/>
        <dbReference type="ChEBI" id="CHEBI:78522"/>
        <dbReference type="ChEBI" id="CHEBI:456215"/>
        <dbReference type="EC" id="6.1.1.14"/>
    </reaction>
</comment>
<sequence>TPAAQGFARSKGVHVSDLEVREMDGGKYAIATVRSQGRGTPAVLSEKLPGLVAGLRFGKSMRWNSSNVAFSRPIRWLLALFNEQVLSFEYAGINSGDTTRGLRFRRTEEIEVRNPETFLSSLAEQGVILDQDERAQLVRAQVEKLAQEVGGQALIEADLLNEVTNLVEAPLGIRGSFNPKHLDLPREVLISVMKKHQRYFPVEKDEQLLPFFIAVTNRGETGRTQELDLIIER</sequence>
<comment type="similarity">
    <text evidence="1">Belongs to the class-II aminoacyl-tRNA synthetase family.</text>
</comment>
<evidence type="ECO:0000256" key="2">
    <source>
        <dbReference type="ARBA" id="ARBA00012829"/>
    </source>
</evidence>
<dbReference type="GO" id="GO:0005829">
    <property type="term" value="C:cytosol"/>
    <property type="evidence" value="ECO:0007669"/>
    <property type="project" value="TreeGrafter"/>
</dbReference>
<dbReference type="GO" id="GO:0005524">
    <property type="term" value="F:ATP binding"/>
    <property type="evidence" value="ECO:0007669"/>
    <property type="project" value="UniProtKB-KW"/>
</dbReference>
<accession>X1K643</accession>
<dbReference type="EMBL" id="BARU01040264">
    <property type="protein sequence ID" value="GAH89115.1"/>
    <property type="molecule type" value="Genomic_DNA"/>
</dbReference>
<gene>
    <name evidence="9" type="ORF">S03H2_62274</name>
</gene>
<proteinExistence type="inferred from homology"/>
<dbReference type="Pfam" id="PF02092">
    <property type="entry name" value="tRNA_synt_2f"/>
    <property type="match status" value="1"/>
</dbReference>
<feature type="non-terminal residue" evidence="9">
    <location>
        <position position="233"/>
    </location>
</feature>
<organism evidence="9">
    <name type="scientific">marine sediment metagenome</name>
    <dbReference type="NCBI Taxonomy" id="412755"/>
    <lineage>
        <taxon>unclassified sequences</taxon>
        <taxon>metagenomes</taxon>
        <taxon>ecological metagenomes</taxon>
    </lineage>
</organism>
<evidence type="ECO:0000256" key="8">
    <source>
        <dbReference type="ARBA" id="ARBA00047937"/>
    </source>
</evidence>